<reference evidence="2 3" key="1">
    <citation type="submission" date="2014-04" db="EMBL/GenBank/DDBJ databases">
        <title>Draft genome sequence of the novel Streptomyces griseorubens JSD-1 playing a role in carbon and nitrogen cycle.</title>
        <authorList>
            <consortium name="Shanghai Jiao Tong University"/>
            <person name="Feng H."/>
            <person name="Sun Y."/>
            <person name="Zhi Y."/>
            <person name="Mao L."/>
            <person name="Luo Y."/>
            <person name="Wei X."/>
            <person name="Zhou P."/>
        </authorList>
    </citation>
    <scope>NUCLEOTIDE SEQUENCE [LARGE SCALE GENOMIC DNA]</scope>
    <source>
        <strain evidence="2 3">JSD-1</strain>
    </source>
</reference>
<evidence type="ECO:0000313" key="2">
    <source>
        <dbReference type="EMBL" id="KEG43054.1"/>
    </source>
</evidence>
<protein>
    <submittedName>
        <fullName evidence="2">Uncharacterized protein</fullName>
    </submittedName>
</protein>
<name>A0ABR4T6H0_9ACTN</name>
<organism evidence="2 3">
    <name type="scientific">Streptomyces griseorubens</name>
    <dbReference type="NCBI Taxonomy" id="66897"/>
    <lineage>
        <taxon>Bacteria</taxon>
        <taxon>Bacillati</taxon>
        <taxon>Actinomycetota</taxon>
        <taxon>Actinomycetes</taxon>
        <taxon>Kitasatosporales</taxon>
        <taxon>Streptomycetaceae</taxon>
        <taxon>Streptomyces</taxon>
        <taxon>Streptomyces althioticus group</taxon>
    </lineage>
</organism>
<feature type="compositionally biased region" description="Low complexity" evidence="1">
    <location>
        <begin position="7"/>
        <end position="17"/>
    </location>
</feature>
<keyword evidence="3" id="KW-1185">Reference proteome</keyword>
<accession>A0ABR4T6H0</accession>
<feature type="compositionally biased region" description="Low complexity" evidence="1">
    <location>
        <begin position="86"/>
        <end position="111"/>
    </location>
</feature>
<dbReference type="EMBL" id="JJMG01000047">
    <property type="protein sequence ID" value="KEG43054.1"/>
    <property type="molecule type" value="Genomic_DNA"/>
</dbReference>
<evidence type="ECO:0000313" key="3">
    <source>
        <dbReference type="Proteomes" id="UP000027632"/>
    </source>
</evidence>
<dbReference type="Proteomes" id="UP000027632">
    <property type="component" value="Unassembled WGS sequence"/>
</dbReference>
<evidence type="ECO:0000256" key="1">
    <source>
        <dbReference type="SAM" id="MobiDB-lite"/>
    </source>
</evidence>
<gene>
    <name evidence="2" type="ORF">DJ64_28295</name>
</gene>
<comment type="caution">
    <text evidence="2">The sequence shown here is derived from an EMBL/GenBank/DDBJ whole genome shotgun (WGS) entry which is preliminary data.</text>
</comment>
<dbReference type="Gene3D" id="6.10.250.2410">
    <property type="match status" value="1"/>
</dbReference>
<feature type="compositionally biased region" description="Gly residues" evidence="1">
    <location>
        <begin position="159"/>
        <end position="172"/>
    </location>
</feature>
<feature type="region of interest" description="Disordered" evidence="1">
    <location>
        <begin position="144"/>
        <end position="172"/>
    </location>
</feature>
<sequence>MLREPAEGAGTAGAPVGEGVGTRPEGAGPHGASADGRKAFQDAGLTSGPASLPGVPAGPRPLSLPEAVDAAQSTVVPPEPAGGRRVAGATEAPAGVVPVPAGASDGAAGPEGEADDGRFKVRLANFEGPFDLLLQLIAKHKLDVGGGAGGGGARRRRAGAGGSLGRGGRSRG</sequence>
<feature type="region of interest" description="Disordered" evidence="1">
    <location>
        <begin position="1"/>
        <end position="115"/>
    </location>
</feature>
<proteinExistence type="predicted"/>